<feature type="domain" description="Protein kinase" evidence="2">
    <location>
        <begin position="1"/>
        <end position="170"/>
    </location>
</feature>
<gene>
    <name evidence="3" type="primary">Cit</name>
    <name evidence="3" type="ORF">SNAT2548_LOCUS19239</name>
</gene>
<comment type="caution">
    <text evidence="3">The sequence shown here is derived from an EMBL/GenBank/DDBJ whole genome shotgun (WGS) entry which is preliminary data.</text>
</comment>
<protein>
    <submittedName>
        <fullName evidence="3">Cit protein</fullName>
    </submittedName>
</protein>
<keyword evidence="4" id="KW-1185">Reference proteome</keyword>
<dbReference type="OrthoDB" id="5337378at2759"/>
<proteinExistence type="predicted"/>
<dbReference type="GO" id="GO:0044773">
    <property type="term" value="P:mitotic DNA damage checkpoint signaling"/>
    <property type="evidence" value="ECO:0007669"/>
    <property type="project" value="TreeGrafter"/>
</dbReference>
<dbReference type="GO" id="GO:0005634">
    <property type="term" value="C:nucleus"/>
    <property type="evidence" value="ECO:0007669"/>
    <property type="project" value="TreeGrafter"/>
</dbReference>
<dbReference type="Proteomes" id="UP000604046">
    <property type="component" value="Unassembled WGS sequence"/>
</dbReference>
<feature type="region of interest" description="Disordered" evidence="1">
    <location>
        <begin position="141"/>
        <end position="165"/>
    </location>
</feature>
<feature type="compositionally biased region" description="Basic and acidic residues" evidence="1">
    <location>
        <begin position="146"/>
        <end position="160"/>
    </location>
</feature>
<dbReference type="EMBL" id="CAJNDS010002170">
    <property type="protein sequence ID" value="CAE7359149.1"/>
    <property type="molecule type" value="Genomic_DNA"/>
</dbReference>
<dbReference type="PANTHER" id="PTHR44167:SF24">
    <property type="entry name" value="SERINE_THREONINE-PROTEIN KINASE CHK2"/>
    <property type="match status" value="1"/>
</dbReference>
<dbReference type="PROSITE" id="PS50011">
    <property type="entry name" value="PROTEIN_KINASE_DOM"/>
    <property type="match status" value="1"/>
</dbReference>
<dbReference type="Pfam" id="PF00069">
    <property type="entry name" value="Pkinase"/>
    <property type="match status" value="1"/>
</dbReference>
<dbReference type="AlphaFoldDB" id="A0A812PNA6"/>
<dbReference type="GO" id="GO:0004674">
    <property type="term" value="F:protein serine/threonine kinase activity"/>
    <property type="evidence" value="ECO:0007669"/>
    <property type="project" value="TreeGrafter"/>
</dbReference>
<sequence length="170" mass="19396">MRMKSKVYVAMEKCLGDLAQTRVEDEVQLWNYAGQLLQAVCHLHTLGYLHRDIKPENVLRVEGKLKLADFGCRCRSTSTCADMALALEVATYFADLATTECSTLWVRWLRAGVEDAEETSEKQEEEVEECQPQLREPVLLGQSVRGGERRKEDMLQEKPELPGPDVCHLW</sequence>
<dbReference type="GO" id="GO:0005524">
    <property type="term" value="F:ATP binding"/>
    <property type="evidence" value="ECO:0007669"/>
    <property type="project" value="InterPro"/>
</dbReference>
<dbReference type="PANTHER" id="PTHR44167">
    <property type="entry name" value="OVARIAN-SPECIFIC SERINE/THREONINE-PROTEIN KINASE LOK-RELATED"/>
    <property type="match status" value="1"/>
</dbReference>
<evidence type="ECO:0000259" key="2">
    <source>
        <dbReference type="PROSITE" id="PS50011"/>
    </source>
</evidence>
<evidence type="ECO:0000313" key="4">
    <source>
        <dbReference type="Proteomes" id="UP000604046"/>
    </source>
</evidence>
<accession>A0A812PNA6</accession>
<dbReference type="InterPro" id="IPR011009">
    <property type="entry name" value="Kinase-like_dom_sf"/>
</dbReference>
<dbReference type="InterPro" id="IPR000719">
    <property type="entry name" value="Prot_kinase_dom"/>
</dbReference>
<organism evidence="3 4">
    <name type="scientific">Symbiodinium natans</name>
    <dbReference type="NCBI Taxonomy" id="878477"/>
    <lineage>
        <taxon>Eukaryota</taxon>
        <taxon>Sar</taxon>
        <taxon>Alveolata</taxon>
        <taxon>Dinophyceae</taxon>
        <taxon>Suessiales</taxon>
        <taxon>Symbiodiniaceae</taxon>
        <taxon>Symbiodinium</taxon>
    </lineage>
</organism>
<reference evidence="3" key="1">
    <citation type="submission" date="2021-02" db="EMBL/GenBank/DDBJ databases">
        <authorList>
            <person name="Dougan E. K."/>
            <person name="Rhodes N."/>
            <person name="Thang M."/>
            <person name="Chan C."/>
        </authorList>
    </citation>
    <scope>NUCLEOTIDE SEQUENCE</scope>
</reference>
<name>A0A812PNA6_9DINO</name>
<dbReference type="Gene3D" id="1.10.510.10">
    <property type="entry name" value="Transferase(Phosphotransferase) domain 1"/>
    <property type="match status" value="1"/>
</dbReference>
<evidence type="ECO:0000313" key="3">
    <source>
        <dbReference type="EMBL" id="CAE7359149.1"/>
    </source>
</evidence>
<dbReference type="SUPFAM" id="SSF56112">
    <property type="entry name" value="Protein kinase-like (PK-like)"/>
    <property type="match status" value="1"/>
</dbReference>
<evidence type="ECO:0000256" key="1">
    <source>
        <dbReference type="SAM" id="MobiDB-lite"/>
    </source>
</evidence>